<sequence>ADYAVKFETLCAFSPHYNTLEAEDDKCVKFESGLRPDIKHMIGFSQIRDFATLLNKSRICDDDGRAKVNYYKAVNDRKGKGQERGKPYDNRCRGNTSGGRKPGNGSCYKCGERGH</sequence>
<feature type="region of interest" description="Disordered" evidence="1">
    <location>
        <begin position="77"/>
        <end position="105"/>
    </location>
</feature>
<evidence type="ECO:0000256" key="1">
    <source>
        <dbReference type="SAM" id="MobiDB-lite"/>
    </source>
</evidence>
<protein>
    <submittedName>
        <fullName evidence="2">Cellular nucleic acid-binding protein</fullName>
    </submittedName>
</protein>
<dbReference type="EMBL" id="LXQA010297776">
    <property type="protein sequence ID" value="MCI41905.1"/>
    <property type="molecule type" value="Genomic_DNA"/>
</dbReference>
<feature type="compositionally biased region" description="Basic and acidic residues" evidence="1">
    <location>
        <begin position="77"/>
        <end position="92"/>
    </location>
</feature>
<feature type="non-terminal residue" evidence="2">
    <location>
        <position position="1"/>
    </location>
</feature>
<dbReference type="Proteomes" id="UP000265520">
    <property type="component" value="Unassembled WGS sequence"/>
</dbReference>
<organism evidence="2 3">
    <name type="scientific">Trifolium medium</name>
    <dbReference type="NCBI Taxonomy" id="97028"/>
    <lineage>
        <taxon>Eukaryota</taxon>
        <taxon>Viridiplantae</taxon>
        <taxon>Streptophyta</taxon>
        <taxon>Embryophyta</taxon>
        <taxon>Tracheophyta</taxon>
        <taxon>Spermatophyta</taxon>
        <taxon>Magnoliopsida</taxon>
        <taxon>eudicotyledons</taxon>
        <taxon>Gunneridae</taxon>
        <taxon>Pentapetalae</taxon>
        <taxon>rosids</taxon>
        <taxon>fabids</taxon>
        <taxon>Fabales</taxon>
        <taxon>Fabaceae</taxon>
        <taxon>Papilionoideae</taxon>
        <taxon>50 kb inversion clade</taxon>
        <taxon>NPAAA clade</taxon>
        <taxon>Hologalegina</taxon>
        <taxon>IRL clade</taxon>
        <taxon>Trifolieae</taxon>
        <taxon>Trifolium</taxon>
    </lineage>
</organism>
<accession>A0A392S209</accession>
<name>A0A392S209_9FABA</name>
<evidence type="ECO:0000313" key="2">
    <source>
        <dbReference type="EMBL" id="MCI41905.1"/>
    </source>
</evidence>
<evidence type="ECO:0000313" key="3">
    <source>
        <dbReference type="Proteomes" id="UP000265520"/>
    </source>
</evidence>
<keyword evidence="3" id="KW-1185">Reference proteome</keyword>
<reference evidence="2 3" key="1">
    <citation type="journal article" date="2018" name="Front. Plant Sci.">
        <title>Red Clover (Trifolium pratense) and Zigzag Clover (T. medium) - A Picture of Genomic Similarities and Differences.</title>
        <authorList>
            <person name="Dluhosova J."/>
            <person name="Istvanek J."/>
            <person name="Nedelnik J."/>
            <person name="Repkova J."/>
        </authorList>
    </citation>
    <scope>NUCLEOTIDE SEQUENCE [LARGE SCALE GENOMIC DNA]</scope>
    <source>
        <strain evidence="3">cv. 10/8</strain>
        <tissue evidence="2">Leaf</tissue>
    </source>
</reference>
<comment type="caution">
    <text evidence="2">The sequence shown here is derived from an EMBL/GenBank/DDBJ whole genome shotgun (WGS) entry which is preliminary data.</text>
</comment>
<dbReference type="AlphaFoldDB" id="A0A392S209"/>
<feature type="non-terminal residue" evidence="2">
    <location>
        <position position="115"/>
    </location>
</feature>
<proteinExistence type="predicted"/>